<gene>
    <name evidence="1" type="ORF">LCGC14_1709480</name>
</gene>
<proteinExistence type="predicted"/>
<dbReference type="AlphaFoldDB" id="A0A0F9I371"/>
<dbReference type="EMBL" id="LAZR01015226">
    <property type="protein sequence ID" value="KKM14104.1"/>
    <property type="molecule type" value="Genomic_DNA"/>
</dbReference>
<name>A0A0F9I371_9ZZZZ</name>
<reference evidence="1" key="1">
    <citation type="journal article" date="2015" name="Nature">
        <title>Complex archaea that bridge the gap between prokaryotes and eukaryotes.</title>
        <authorList>
            <person name="Spang A."/>
            <person name="Saw J.H."/>
            <person name="Jorgensen S.L."/>
            <person name="Zaremba-Niedzwiedzka K."/>
            <person name="Martijn J."/>
            <person name="Lind A.E."/>
            <person name="van Eijk R."/>
            <person name="Schleper C."/>
            <person name="Guy L."/>
            <person name="Ettema T.J."/>
        </authorList>
    </citation>
    <scope>NUCLEOTIDE SEQUENCE</scope>
</reference>
<protein>
    <submittedName>
        <fullName evidence="1">Uncharacterized protein</fullName>
    </submittedName>
</protein>
<accession>A0A0F9I371</accession>
<organism evidence="1">
    <name type="scientific">marine sediment metagenome</name>
    <dbReference type="NCBI Taxonomy" id="412755"/>
    <lineage>
        <taxon>unclassified sequences</taxon>
        <taxon>metagenomes</taxon>
        <taxon>ecological metagenomes</taxon>
    </lineage>
</organism>
<comment type="caution">
    <text evidence="1">The sequence shown here is derived from an EMBL/GenBank/DDBJ whole genome shotgun (WGS) entry which is preliminary data.</text>
</comment>
<evidence type="ECO:0000313" key="1">
    <source>
        <dbReference type="EMBL" id="KKM14104.1"/>
    </source>
</evidence>
<sequence>MKQYNQISASFLANFQDFDDAIRAILEKLEADIEELKKLQK</sequence>